<organism evidence="1">
    <name type="scientific">Rhipicephalus microplus</name>
    <name type="common">Cattle tick</name>
    <name type="synonym">Boophilus microplus</name>
    <dbReference type="NCBI Taxonomy" id="6941"/>
    <lineage>
        <taxon>Eukaryota</taxon>
        <taxon>Metazoa</taxon>
        <taxon>Ecdysozoa</taxon>
        <taxon>Arthropoda</taxon>
        <taxon>Chelicerata</taxon>
        <taxon>Arachnida</taxon>
        <taxon>Acari</taxon>
        <taxon>Parasitiformes</taxon>
        <taxon>Ixodida</taxon>
        <taxon>Ixodoidea</taxon>
        <taxon>Ixodidae</taxon>
        <taxon>Rhipicephalinae</taxon>
        <taxon>Rhipicephalus</taxon>
        <taxon>Boophilus</taxon>
    </lineage>
</organism>
<name>A0A6M2DDL6_RHIMP</name>
<dbReference type="AlphaFoldDB" id="A0A6M2DDL6"/>
<protein>
    <submittedName>
        <fullName evidence="1">Putative secreted protein</fullName>
    </submittedName>
</protein>
<dbReference type="EMBL" id="GHWJ01010534">
    <property type="protein sequence ID" value="NOV43271.1"/>
    <property type="molecule type" value="Transcribed_RNA"/>
</dbReference>
<reference evidence="1" key="1">
    <citation type="submission" date="2019-09" db="EMBL/GenBank/DDBJ databases">
        <title>Organ-specific transcriptomic study of the physiology of the cattle tick, Rhipicephalus microplus.</title>
        <authorList>
            <person name="Tirloni L."/>
            <person name="Braz G."/>
            <person name="Gandara A.C.P."/>
            <person name="Sabadin G.A."/>
            <person name="da Silva R.M."/>
            <person name="Guizzo M.G."/>
            <person name="Machado J.A."/>
            <person name="Costa E.P."/>
            <person name="Gomes H.F."/>
            <person name="Moraes J."/>
            <person name="Mota M.B.S."/>
            <person name="Mesquita R.D."/>
            <person name="Alvarenga P.H."/>
            <person name="Alves F."/>
            <person name="Seixas A."/>
            <person name="da Fonseca R.N."/>
            <person name="Fogaca A."/>
            <person name="Logullo C."/>
            <person name="Tanaka A."/>
            <person name="Daffre S."/>
            <person name="Termignoni C."/>
            <person name="Vaz I.S.Jr."/>
            <person name="Oliveira P.L."/>
            <person name="Ribeiro J.M."/>
        </authorList>
    </citation>
    <scope>NUCLEOTIDE SEQUENCE</scope>
    <source>
        <strain evidence="1">Porto Alegre</strain>
    </source>
</reference>
<evidence type="ECO:0000313" key="1">
    <source>
        <dbReference type="EMBL" id="NOV43271.1"/>
    </source>
</evidence>
<sequence length="80" mass="9097">MALFGLLLFSLVWPRPMLLACAKKKKTSLIFYGCTSLNVDLPGIRKILILCYLAMWFNISSYRAALADLNVIPHASYFIR</sequence>
<accession>A0A6M2DDL6</accession>
<proteinExistence type="predicted"/>